<evidence type="ECO:0000313" key="1">
    <source>
        <dbReference type="EMBL" id="PLC51118.1"/>
    </source>
</evidence>
<keyword evidence="2" id="KW-1185">Reference proteome</keyword>
<dbReference type="Gene3D" id="3.20.20.410">
    <property type="entry name" value="Protein of unknown function UPF0759"/>
    <property type="match status" value="1"/>
</dbReference>
<dbReference type="Pfam" id="PF01904">
    <property type="entry name" value="DUF72"/>
    <property type="match status" value="1"/>
</dbReference>
<dbReference type="OrthoDB" id="9780310at2"/>
<sequence>MSKPWEANHSGALSEYVGCAGWGLSSKVASHFPSEGSHLERYAQVFSSVEINSSFYRPHQAKTYARWAASVPDGFRFSVKLPRSISHELRLRAAEDTFRTFVDQVSALGDKLGCLLLQLPPSLAMNASEALDFFSTVHGLTSARVVCEPRHVSWFTPAAADLMRDAGIACVQAHPLPVADVEPRGDPHALYVRLHGAPHIYYSSYSDAFIDAVALQIAEARRSQRQVWCIFDNTAQGEAIPNALTLMERLKAMGRAS</sequence>
<comment type="caution">
    <text evidence="1">The sequence shown here is derived from an EMBL/GenBank/DDBJ whole genome shotgun (WGS) entry which is preliminary data.</text>
</comment>
<dbReference type="AlphaFoldDB" id="A0A2N4U7W9"/>
<organism evidence="1 2">
    <name type="scientific">Pollutimonas subterranea</name>
    <dbReference type="NCBI Taxonomy" id="2045210"/>
    <lineage>
        <taxon>Bacteria</taxon>
        <taxon>Pseudomonadati</taxon>
        <taxon>Pseudomonadota</taxon>
        <taxon>Betaproteobacteria</taxon>
        <taxon>Burkholderiales</taxon>
        <taxon>Alcaligenaceae</taxon>
        <taxon>Pollutimonas</taxon>
    </lineage>
</organism>
<proteinExistence type="predicted"/>
<accession>A0A2N4U7W9</accession>
<name>A0A2N4U7W9_9BURK</name>
<dbReference type="EMBL" id="PDNW01000003">
    <property type="protein sequence ID" value="PLC51118.1"/>
    <property type="molecule type" value="Genomic_DNA"/>
</dbReference>
<dbReference type="InterPro" id="IPR002763">
    <property type="entry name" value="DUF72"/>
</dbReference>
<evidence type="ECO:0000313" key="2">
    <source>
        <dbReference type="Proteomes" id="UP000234190"/>
    </source>
</evidence>
<dbReference type="PANTHER" id="PTHR30348">
    <property type="entry name" value="UNCHARACTERIZED PROTEIN YECE"/>
    <property type="match status" value="1"/>
</dbReference>
<dbReference type="RefSeq" id="WP_102072883.1">
    <property type="nucleotide sequence ID" value="NZ_PDNW01000003.1"/>
</dbReference>
<dbReference type="SUPFAM" id="SSF117396">
    <property type="entry name" value="TM1631-like"/>
    <property type="match status" value="1"/>
</dbReference>
<dbReference type="InterPro" id="IPR036520">
    <property type="entry name" value="UPF0759_sf"/>
</dbReference>
<dbReference type="Proteomes" id="UP000234190">
    <property type="component" value="Unassembled WGS sequence"/>
</dbReference>
<evidence type="ECO:0008006" key="3">
    <source>
        <dbReference type="Google" id="ProtNLM"/>
    </source>
</evidence>
<protein>
    <recommendedName>
        <fullName evidence="3">DUF72 domain-containing protein</fullName>
    </recommendedName>
</protein>
<gene>
    <name evidence="1" type="ORF">CR159_04815</name>
</gene>
<reference evidence="1 2" key="1">
    <citation type="submission" date="2017-10" db="EMBL/GenBank/DDBJ databases">
        <title>Two draft genome sequences of Pusillimonas sp. strains isolated from a nitrate- and radionuclide-contaminated groundwater in Russia.</title>
        <authorList>
            <person name="Grouzdev D.S."/>
            <person name="Tourova T.P."/>
            <person name="Goeva M.A."/>
            <person name="Babich T.L."/>
            <person name="Sokolova D.S."/>
            <person name="Abdullin R."/>
            <person name="Poltaraus A.B."/>
            <person name="Toshchakov S.V."/>
            <person name="Nazina T.N."/>
        </authorList>
    </citation>
    <scope>NUCLEOTIDE SEQUENCE [LARGE SCALE GENOMIC DNA]</scope>
    <source>
        <strain evidence="1 2">JR1/69-3-13</strain>
    </source>
</reference>
<dbReference type="PANTHER" id="PTHR30348:SF14">
    <property type="entry name" value="BLR8050 PROTEIN"/>
    <property type="match status" value="1"/>
</dbReference>